<comment type="caution">
    <text evidence="6">The sequence shown here is derived from an EMBL/GenBank/DDBJ whole genome shotgun (WGS) entry which is preliminary data.</text>
</comment>
<proteinExistence type="predicted"/>
<sequence length="110" mass="12117">MNLNVEEGKLYAVVGQVGSGKSSVISAILGEMEKIHGNVKVKGSIAYVSQEAWIQNLTLRDNILFGNRYVEHKYNKILKSCALLPDLKVLSAGDMTEIGEKARLVLERTI</sequence>
<evidence type="ECO:0000256" key="3">
    <source>
        <dbReference type="ARBA" id="ARBA00022741"/>
    </source>
</evidence>
<keyword evidence="3" id="KW-0547">Nucleotide-binding</keyword>
<dbReference type="InterPro" id="IPR050173">
    <property type="entry name" value="ABC_transporter_C-like"/>
</dbReference>
<dbReference type="PANTHER" id="PTHR24223">
    <property type="entry name" value="ATP-BINDING CASSETTE SUB-FAMILY C"/>
    <property type="match status" value="1"/>
</dbReference>
<protein>
    <recommendedName>
        <fullName evidence="5">ABC transporter domain-containing protein</fullName>
    </recommendedName>
</protein>
<evidence type="ECO:0000256" key="4">
    <source>
        <dbReference type="ARBA" id="ARBA00022840"/>
    </source>
</evidence>
<keyword evidence="4" id="KW-0067">ATP-binding</keyword>
<dbReference type="SUPFAM" id="SSF52540">
    <property type="entry name" value="P-loop containing nucleoside triphosphate hydrolases"/>
    <property type="match status" value="1"/>
</dbReference>
<dbReference type="Gene3D" id="3.40.50.300">
    <property type="entry name" value="P-loop containing nucleotide triphosphate hydrolases"/>
    <property type="match status" value="1"/>
</dbReference>
<accession>A0ABQ9F2M3</accession>
<feature type="domain" description="ABC transporter" evidence="5">
    <location>
        <begin position="1"/>
        <end position="108"/>
    </location>
</feature>
<evidence type="ECO:0000256" key="1">
    <source>
        <dbReference type="ARBA" id="ARBA00004127"/>
    </source>
</evidence>
<evidence type="ECO:0000256" key="2">
    <source>
        <dbReference type="ARBA" id="ARBA00022737"/>
    </source>
</evidence>
<evidence type="ECO:0000313" key="7">
    <source>
        <dbReference type="Proteomes" id="UP001217089"/>
    </source>
</evidence>
<evidence type="ECO:0000313" key="6">
    <source>
        <dbReference type="EMBL" id="KAJ8311648.1"/>
    </source>
</evidence>
<dbReference type="InterPro" id="IPR003439">
    <property type="entry name" value="ABC_transporter-like_ATP-bd"/>
</dbReference>
<reference evidence="6 7" key="1">
    <citation type="submission" date="2022-12" db="EMBL/GenBank/DDBJ databases">
        <title>Chromosome-level genome of Tegillarca granosa.</title>
        <authorList>
            <person name="Kim J."/>
        </authorList>
    </citation>
    <scope>NUCLEOTIDE SEQUENCE [LARGE SCALE GENOMIC DNA]</scope>
    <source>
        <strain evidence="6">Teg-2019</strain>
        <tissue evidence="6">Adductor muscle</tissue>
    </source>
</reference>
<evidence type="ECO:0000259" key="5">
    <source>
        <dbReference type="Pfam" id="PF00005"/>
    </source>
</evidence>
<dbReference type="Pfam" id="PF00005">
    <property type="entry name" value="ABC_tran"/>
    <property type="match status" value="1"/>
</dbReference>
<keyword evidence="2" id="KW-0677">Repeat</keyword>
<comment type="subcellular location">
    <subcellularLocation>
        <location evidence="1">Endomembrane system</location>
        <topology evidence="1">Multi-pass membrane protein</topology>
    </subcellularLocation>
</comment>
<dbReference type="EMBL" id="JARBDR010000496">
    <property type="protein sequence ID" value="KAJ8311648.1"/>
    <property type="molecule type" value="Genomic_DNA"/>
</dbReference>
<keyword evidence="7" id="KW-1185">Reference proteome</keyword>
<organism evidence="6 7">
    <name type="scientific">Tegillarca granosa</name>
    <name type="common">Malaysian cockle</name>
    <name type="synonym">Anadara granosa</name>
    <dbReference type="NCBI Taxonomy" id="220873"/>
    <lineage>
        <taxon>Eukaryota</taxon>
        <taxon>Metazoa</taxon>
        <taxon>Spiralia</taxon>
        <taxon>Lophotrochozoa</taxon>
        <taxon>Mollusca</taxon>
        <taxon>Bivalvia</taxon>
        <taxon>Autobranchia</taxon>
        <taxon>Pteriomorphia</taxon>
        <taxon>Arcoida</taxon>
        <taxon>Arcoidea</taxon>
        <taxon>Arcidae</taxon>
        <taxon>Tegillarca</taxon>
    </lineage>
</organism>
<dbReference type="PANTHER" id="PTHR24223:SF443">
    <property type="entry name" value="MULTIDRUG-RESISTANCE LIKE PROTEIN 1, ISOFORM I"/>
    <property type="match status" value="1"/>
</dbReference>
<dbReference type="InterPro" id="IPR027417">
    <property type="entry name" value="P-loop_NTPase"/>
</dbReference>
<gene>
    <name evidence="6" type="ORF">KUTeg_011003</name>
</gene>
<dbReference type="Proteomes" id="UP001217089">
    <property type="component" value="Unassembled WGS sequence"/>
</dbReference>
<name>A0ABQ9F2M3_TEGGR</name>